<name>A0A0C4EBK0_MAGP6</name>
<gene>
    <name evidence="2" type="ORF">MAPG_10051</name>
</gene>
<reference evidence="2" key="3">
    <citation type="submission" date="2011-03" db="EMBL/GenBank/DDBJ databases">
        <title>Annotation of Magnaporthe poae ATCC 64411.</title>
        <authorList>
            <person name="Ma L.-J."/>
            <person name="Dead R."/>
            <person name="Young S.K."/>
            <person name="Zeng Q."/>
            <person name="Gargeya S."/>
            <person name="Fitzgerald M."/>
            <person name="Haas B."/>
            <person name="Abouelleil A."/>
            <person name="Alvarado L."/>
            <person name="Arachchi H.M."/>
            <person name="Berlin A."/>
            <person name="Brown A."/>
            <person name="Chapman S.B."/>
            <person name="Chen Z."/>
            <person name="Dunbar C."/>
            <person name="Freedman E."/>
            <person name="Gearin G."/>
            <person name="Gellesch M."/>
            <person name="Goldberg J."/>
            <person name="Griggs A."/>
            <person name="Gujja S."/>
            <person name="Heiman D."/>
            <person name="Howarth C."/>
            <person name="Larson L."/>
            <person name="Lui A."/>
            <person name="MacDonald P.J.P."/>
            <person name="Mehta T."/>
            <person name="Montmayeur A."/>
            <person name="Murphy C."/>
            <person name="Neiman D."/>
            <person name="Pearson M."/>
            <person name="Priest M."/>
            <person name="Roberts A."/>
            <person name="Saif S."/>
            <person name="Shea T."/>
            <person name="Shenoy N."/>
            <person name="Sisk P."/>
            <person name="Stolte C."/>
            <person name="Sykes S."/>
            <person name="Yandava C."/>
            <person name="Wortman J."/>
            <person name="Nusbaum C."/>
            <person name="Birren B."/>
        </authorList>
    </citation>
    <scope>NUCLEOTIDE SEQUENCE</scope>
    <source>
        <strain evidence="2">ATCC 64411</strain>
    </source>
</reference>
<dbReference type="EMBL" id="GL876977">
    <property type="protein sequence ID" value="KLU91533.1"/>
    <property type="molecule type" value="Genomic_DNA"/>
</dbReference>
<reference evidence="3" key="4">
    <citation type="journal article" date="2015" name="G3 (Bethesda)">
        <title>Genome sequences of three phytopathogenic species of the Magnaporthaceae family of fungi.</title>
        <authorList>
            <person name="Okagaki L.H."/>
            <person name="Nunes C.C."/>
            <person name="Sailsbery J."/>
            <person name="Clay B."/>
            <person name="Brown D."/>
            <person name="John T."/>
            <person name="Oh Y."/>
            <person name="Young N."/>
            <person name="Fitzgerald M."/>
            <person name="Haas B.J."/>
            <person name="Zeng Q."/>
            <person name="Young S."/>
            <person name="Adiconis X."/>
            <person name="Fan L."/>
            <person name="Levin J.Z."/>
            <person name="Mitchell T.K."/>
            <person name="Okubara P.A."/>
            <person name="Farman M.L."/>
            <person name="Kohn L.M."/>
            <person name="Birren B."/>
            <person name="Ma L.-J."/>
            <person name="Dean R.A."/>
        </authorList>
    </citation>
    <scope>NUCLEOTIDE SEQUENCE</scope>
    <source>
        <strain evidence="3">ATCC 64411 / 73-15</strain>
    </source>
</reference>
<dbReference type="AlphaFoldDB" id="A0A0C4EBK0"/>
<organism evidence="3 4">
    <name type="scientific">Magnaporthiopsis poae (strain ATCC 64411 / 73-15)</name>
    <name type="common">Kentucky bluegrass fungus</name>
    <name type="synonym">Magnaporthe poae</name>
    <dbReference type="NCBI Taxonomy" id="644358"/>
    <lineage>
        <taxon>Eukaryota</taxon>
        <taxon>Fungi</taxon>
        <taxon>Dikarya</taxon>
        <taxon>Ascomycota</taxon>
        <taxon>Pezizomycotina</taxon>
        <taxon>Sordariomycetes</taxon>
        <taxon>Sordariomycetidae</taxon>
        <taxon>Magnaporthales</taxon>
        <taxon>Magnaporthaceae</taxon>
        <taxon>Magnaporthiopsis</taxon>
    </lineage>
</organism>
<feature type="region of interest" description="Disordered" evidence="1">
    <location>
        <begin position="36"/>
        <end position="57"/>
    </location>
</feature>
<reference evidence="2" key="1">
    <citation type="submission" date="2010-05" db="EMBL/GenBank/DDBJ databases">
        <title>The Genome Sequence of Magnaporthe poae strain ATCC 64411.</title>
        <authorList>
            <consortium name="The Broad Institute Genome Sequencing Platform"/>
            <consortium name="Broad Institute Genome Sequencing Center for Infectious Disease"/>
            <person name="Ma L.-J."/>
            <person name="Dead R."/>
            <person name="Young S."/>
            <person name="Zeng Q."/>
            <person name="Koehrsen M."/>
            <person name="Alvarado L."/>
            <person name="Berlin A."/>
            <person name="Chapman S.B."/>
            <person name="Chen Z."/>
            <person name="Freedman E."/>
            <person name="Gellesch M."/>
            <person name="Goldberg J."/>
            <person name="Griggs A."/>
            <person name="Gujja S."/>
            <person name="Heilman E.R."/>
            <person name="Heiman D."/>
            <person name="Hepburn T."/>
            <person name="Howarth C."/>
            <person name="Jen D."/>
            <person name="Larson L."/>
            <person name="Mehta T."/>
            <person name="Neiman D."/>
            <person name="Pearson M."/>
            <person name="Roberts A."/>
            <person name="Saif S."/>
            <person name="Shea T."/>
            <person name="Shenoy N."/>
            <person name="Sisk P."/>
            <person name="Stolte C."/>
            <person name="Sykes S."/>
            <person name="Walk T."/>
            <person name="White J."/>
            <person name="Yandava C."/>
            <person name="Haas B."/>
            <person name="Nusbaum C."/>
            <person name="Birren B."/>
        </authorList>
    </citation>
    <scope>NUCLEOTIDE SEQUENCE</scope>
    <source>
        <strain evidence="2">ATCC 64411</strain>
    </source>
</reference>
<dbReference type="EnsemblFungi" id="MAPG_10051T0">
    <property type="protein sequence ID" value="MAPG_10051T0"/>
    <property type="gene ID" value="MAPG_10051"/>
</dbReference>
<evidence type="ECO:0000313" key="3">
    <source>
        <dbReference type="EnsemblFungi" id="MAPG_10051T0"/>
    </source>
</evidence>
<evidence type="ECO:0000313" key="2">
    <source>
        <dbReference type="EMBL" id="KLU91533.1"/>
    </source>
</evidence>
<dbReference type="VEuPathDB" id="FungiDB:MAPG_10051"/>
<dbReference type="Proteomes" id="UP000011715">
    <property type="component" value="Unassembled WGS sequence"/>
</dbReference>
<feature type="region of interest" description="Disordered" evidence="1">
    <location>
        <begin position="84"/>
        <end position="116"/>
    </location>
</feature>
<dbReference type="EMBL" id="ADBL01002579">
    <property type="status" value="NOT_ANNOTATED_CDS"/>
    <property type="molecule type" value="Genomic_DNA"/>
</dbReference>
<proteinExistence type="predicted"/>
<reference evidence="3" key="5">
    <citation type="submission" date="2015-06" db="UniProtKB">
        <authorList>
            <consortium name="EnsemblFungi"/>
        </authorList>
    </citation>
    <scope>IDENTIFICATION</scope>
    <source>
        <strain evidence="3">ATCC 64411</strain>
    </source>
</reference>
<accession>A0A0C4EBK0</accession>
<feature type="compositionally biased region" description="Polar residues" evidence="1">
    <location>
        <begin position="41"/>
        <end position="50"/>
    </location>
</feature>
<evidence type="ECO:0000256" key="1">
    <source>
        <dbReference type="SAM" id="MobiDB-lite"/>
    </source>
</evidence>
<sequence length="116" mass="12210">MLRVVVPLRIQHASLAPPHPDNAGCADAWNDSRQGCHLTPTRASGPSGKNSGRHPEPVPLLDLSSIASLLQRFSPQWARTLEMGRSRDPGDILPPAVGKSSGQAAAFGSKALSSLI</sequence>
<evidence type="ECO:0000313" key="4">
    <source>
        <dbReference type="Proteomes" id="UP000011715"/>
    </source>
</evidence>
<protein>
    <submittedName>
        <fullName evidence="2 3">Uncharacterized protein</fullName>
    </submittedName>
</protein>
<keyword evidence="4" id="KW-1185">Reference proteome</keyword>
<reference evidence="4" key="2">
    <citation type="submission" date="2010-05" db="EMBL/GenBank/DDBJ databases">
        <title>The genome sequence of Magnaporthe poae strain ATCC 64411.</title>
        <authorList>
            <person name="Ma L.-J."/>
            <person name="Dead R."/>
            <person name="Young S."/>
            <person name="Zeng Q."/>
            <person name="Koehrsen M."/>
            <person name="Alvarado L."/>
            <person name="Berlin A."/>
            <person name="Chapman S.B."/>
            <person name="Chen Z."/>
            <person name="Freedman E."/>
            <person name="Gellesch M."/>
            <person name="Goldberg J."/>
            <person name="Griggs A."/>
            <person name="Gujja S."/>
            <person name="Heilman E.R."/>
            <person name="Heiman D."/>
            <person name="Hepburn T."/>
            <person name="Howarth C."/>
            <person name="Jen D."/>
            <person name="Larson L."/>
            <person name="Mehta T."/>
            <person name="Neiman D."/>
            <person name="Pearson M."/>
            <person name="Roberts A."/>
            <person name="Saif S."/>
            <person name="Shea T."/>
            <person name="Shenoy N."/>
            <person name="Sisk P."/>
            <person name="Stolte C."/>
            <person name="Sykes S."/>
            <person name="Walk T."/>
            <person name="White J."/>
            <person name="Yandava C."/>
            <person name="Haas B."/>
            <person name="Nusbaum C."/>
            <person name="Birren B."/>
        </authorList>
    </citation>
    <scope>NUCLEOTIDE SEQUENCE [LARGE SCALE GENOMIC DNA]</scope>
    <source>
        <strain evidence="4">ATCC 64411 / 73-15</strain>
    </source>
</reference>